<dbReference type="EMBL" id="JAGTXO010000010">
    <property type="protein sequence ID" value="KAG8465439.1"/>
    <property type="molecule type" value="Genomic_DNA"/>
</dbReference>
<dbReference type="PANTHER" id="PTHR43639:SF1">
    <property type="entry name" value="SHORT-CHAIN DEHYDROGENASE_REDUCTASE FAMILY PROTEIN"/>
    <property type="match status" value="1"/>
</dbReference>
<dbReference type="AlphaFoldDB" id="A0A8J5XRV4"/>
<proteinExistence type="inferred from homology"/>
<sequence>MAGAVAVRLANEGASLVLQHRGDAHAVERARALASHLVGGGCNALAIAADLRDPCTLGLLSRAISTLGPRVDALVHTATARVDTRSLDDGAALGCGALGDVRASLARDVDSLLVASQLCAPLMQPGSAMVSLLSLSARDGGAAGLRSSAVSSGAALALVRTLARELGPRGIRINAIECDTERGAAQAGECTLDDEACAVSGTAAFLLSSDASYVTGTVVAVDGRGKGSRMERRPAAELNETACQA</sequence>
<gene>
    <name evidence="4" type="ORF">KFE25_002746</name>
</gene>
<dbReference type="OrthoDB" id="1669814at2759"/>
<accession>A0A8J5XRV4</accession>
<dbReference type="Gene3D" id="3.40.50.720">
    <property type="entry name" value="NAD(P)-binding Rossmann-like Domain"/>
    <property type="match status" value="1"/>
</dbReference>
<comment type="caution">
    <text evidence="4">The sequence shown here is derived from an EMBL/GenBank/DDBJ whole genome shotgun (WGS) entry which is preliminary data.</text>
</comment>
<evidence type="ECO:0000313" key="5">
    <source>
        <dbReference type="Proteomes" id="UP000751190"/>
    </source>
</evidence>
<evidence type="ECO:0000256" key="2">
    <source>
        <dbReference type="ARBA" id="ARBA00023002"/>
    </source>
</evidence>
<dbReference type="CDD" id="cd05233">
    <property type="entry name" value="SDR_c"/>
    <property type="match status" value="1"/>
</dbReference>
<evidence type="ECO:0000256" key="1">
    <source>
        <dbReference type="ARBA" id="ARBA00006484"/>
    </source>
</evidence>
<dbReference type="InterPro" id="IPR036291">
    <property type="entry name" value="NAD(P)-bd_dom_sf"/>
</dbReference>
<feature type="compositionally biased region" description="Basic and acidic residues" evidence="3">
    <location>
        <begin position="225"/>
        <end position="235"/>
    </location>
</feature>
<reference evidence="4" key="1">
    <citation type="submission" date="2021-05" db="EMBL/GenBank/DDBJ databases">
        <title>The genome of the haptophyte Pavlova lutheri (Diacronema luteri, Pavlovales) - a model for lipid biosynthesis in eukaryotic algae.</title>
        <authorList>
            <person name="Hulatt C.J."/>
            <person name="Posewitz M.C."/>
        </authorList>
    </citation>
    <scope>NUCLEOTIDE SEQUENCE</scope>
    <source>
        <strain evidence="4">NIVA-4/92</strain>
    </source>
</reference>
<keyword evidence="2" id="KW-0560">Oxidoreductase</keyword>
<name>A0A8J5XRV4_DIALT</name>
<dbReference type="PANTHER" id="PTHR43639">
    <property type="entry name" value="OXIDOREDUCTASE, SHORT-CHAIN DEHYDROGENASE/REDUCTASE FAMILY (AFU_ORTHOLOGUE AFUA_5G02870)"/>
    <property type="match status" value="1"/>
</dbReference>
<comment type="similarity">
    <text evidence="1">Belongs to the short-chain dehydrogenases/reductases (SDR) family.</text>
</comment>
<protein>
    <submittedName>
        <fullName evidence="4">Uncharacterized protein</fullName>
    </submittedName>
</protein>
<dbReference type="Proteomes" id="UP000751190">
    <property type="component" value="Unassembled WGS sequence"/>
</dbReference>
<dbReference type="SUPFAM" id="SSF51735">
    <property type="entry name" value="NAD(P)-binding Rossmann-fold domains"/>
    <property type="match status" value="1"/>
</dbReference>
<keyword evidence="5" id="KW-1185">Reference proteome</keyword>
<organism evidence="4 5">
    <name type="scientific">Diacronema lutheri</name>
    <name type="common">Unicellular marine alga</name>
    <name type="synonym">Monochrysis lutheri</name>
    <dbReference type="NCBI Taxonomy" id="2081491"/>
    <lineage>
        <taxon>Eukaryota</taxon>
        <taxon>Haptista</taxon>
        <taxon>Haptophyta</taxon>
        <taxon>Pavlovophyceae</taxon>
        <taxon>Pavlovales</taxon>
        <taxon>Pavlovaceae</taxon>
        <taxon>Diacronema</taxon>
    </lineage>
</organism>
<evidence type="ECO:0000313" key="4">
    <source>
        <dbReference type="EMBL" id="KAG8465439.1"/>
    </source>
</evidence>
<dbReference type="Pfam" id="PF13561">
    <property type="entry name" value="adh_short_C2"/>
    <property type="match status" value="1"/>
</dbReference>
<dbReference type="GO" id="GO:0016491">
    <property type="term" value="F:oxidoreductase activity"/>
    <property type="evidence" value="ECO:0007669"/>
    <property type="project" value="UniProtKB-KW"/>
</dbReference>
<evidence type="ECO:0000256" key="3">
    <source>
        <dbReference type="SAM" id="MobiDB-lite"/>
    </source>
</evidence>
<feature type="region of interest" description="Disordered" evidence="3">
    <location>
        <begin position="225"/>
        <end position="245"/>
    </location>
</feature>
<dbReference type="InterPro" id="IPR002347">
    <property type="entry name" value="SDR_fam"/>
</dbReference>